<proteinExistence type="predicted"/>
<evidence type="ECO:0000313" key="1">
    <source>
        <dbReference type="EMBL" id="CAF5198555.1"/>
    </source>
</evidence>
<sequence length="44" mass="4924">KDNSLIDTSVLPNDIFTRIDDDFFSIVKILAGYSIANIFTNTTD</sequence>
<protein>
    <submittedName>
        <fullName evidence="1">Uncharacterized protein</fullName>
    </submittedName>
</protein>
<name>A0A8S3IJJ8_9BILA</name>
<organism evidence="1 2">
    <name type="scientific">Rotaria magnacalcarata</name>
    <dbReference type="NCBI Taxonomy" id="392030"/>
    <lineage>
        <taxon>Eukaryota</taxon>
        <taxon>Metazoa</taxon>
        <taxon>Spiralia</taxon>
        <taxon>Gnathifera</taxon>
        <taxon>Rotifera</taxon>
        <taxon>Eurotatoria</taxon>
        <taxon>Bdelloidea</taxon>
        <taxon>Philodinida</taxon>
        <taxon>Philodinidae</taxon>
        <taxon>Rotaria</taxon>
    </lineage>
</organism>
<evidence type="ECO:0000313" key="2">
    <source>
        <dbReference type="Proteomes" id="UP000681720"/>
    </source>
</evidence>
<reference evidence="1" key="1">
    <citation type="submission" date="2021-02" db="EMBL/GenBank/DDBJ databases">
        <authorList>
            <person name="Nowell W R."/>
        </authorList>
    </citation>
    <scope>NUCLEOTIDE SEQUENCE</scope>
</reference>
<comment type="caution">
    <text evidence="1">The sequence shown here is derived from an EMBL/GenBank/DDBJ whole genome shotgun (WGS) entry which is preliminary data.</text>
</comment>
<dbReference type="Proteomes" id="UP000681720">
    <property type="component" value="Unassembled WGS sequence"/>
</dbReference>
<feature type="non-terminal residue" evidence="1">
    <location>
        <position position="1"/>
    </location>
</feature>
<gene>
    <name evidence="1" type="ORF">GIL414_LOCUS75795</name>
</gene>
<accession>A0A8S3IJJ8</accession>
<dbReference type="AlphaFoldDB" id="A0A8S3IJJ8"/>
<dbReference type="EMBL" id="CAJOBJ010343862">
    <property type="protein sequence ID" value="CAF5198555.1"/>
    <property type="molecule type" value="Genomic_DNA"/>
</dbReference>